<proteinExistence type="predicted"/>
<dbReference type="Proteomes" id="UP000639772">
    <property type="component" value="Unassembled WGS sequence"/>
</dbReference>
<evidence type="ECO:0000313" key="3">
    <source>
        <dbReference type="Proteomes" id="UP000636800"/>
    </source>
</evidence>
<dbReference type="EMBL" id="JADCNM010000647">
    <property type="protein sequence ID" value="KAG0445810.1"/>
    <property type="molecule type" value="Genomic_DNA"/>
</dbReference>
<evidence type="ECO:0000313" key="2">
    <source>
        <dbReference type="EMBL" id="KAG0445837.1"/>
    </source>
</evidence>
<name>A0A835U2X4_VANPL</name>
<dbReference type="Proteomes" id="UP000636800">
    <property type="component" value="Unassembled WGS sequence"/>
</dbReference>
<evidence type="ECO:0000313" key="1">
    <source>
        <dbReference type="EMBL" id="KAG0445810.1"/>
    </source>
</evidence>
<feature type="non-terminal residue" evidence="1">
    <location>
        <position position="60"/>
    </location>
</feature>
<keyword evidence="3" id="KW-1185">Reference proteome</keyword>
<accession>A0A835U2X4</accession>
<comment type="caution">
    <text evidence="1">The sequence shown here is derived from an EMBL/GenBank/DDBJ whole genome shotgun (WGS) entry which is preliminary data.</text>
</comment>
<gene>
    <name evidence="2" type="ORF">HPP92_029133</name>
    <name evidence="1" type="ORF">HPP92_029144</name>
</gene>
<protein>
    <submittedName>
        <fullName evidence="1">Uncharacterized protein</fullName>
    </submittedName>
</protein>
<dbReference type="AlphaFoldDB" id="A0A835U2X4"/>
<organism evidence="1 4">
    <name type="scientific">Vanilla planifolia</name>
    <name type="common">Vanilla</name>
    <dbReference type="NCBI Taxonomy" id="51239"/>
    <lineage>
        <taxon>Eukaryota</taxon>
        <taxon>Viridiplantae</taxon>
        <taxon>Streptophyta</taxon>
        <taxon>Embryophyta</taxon>
        <taxon>Tracheophyta</taxon>
        <taxon>Spermatophyta</taxon>
        <taxon>Magnoliopsida</taxon>
        <taxon>Liliopsida</taxon>
        <taxon>Asparagales</taxon>
        <taxon>Orchidaceae</taxon>
        <taxon>Vanilloideae</taxon>
        <taxon>Vanilleae</taxon>
        <taxon>Vanilla</taxon>
    </lineage>
</organism>
<evidence type="ECO:0000313" key="4">
    <source>
        <dbReference type="Proteomes" id="UP000639772"/>
    </source>
</evidence>
<sequence length="60" mass="6676">MGVLASLSGRYPPSPCVLQVDEVWESNCKQGIRNWIGHTVANRVKIPRIRWALSDNATPS</sequence>
<dbReference type="EMBL" id="JADCNL010000646">
    <property type="protein sequence ID" value="KAG0445837.1"/>
    <property type="molecule type" value="Genomic_DNA"/>
</dbReference>
<feature type="non-terminal residue" evidence="1">
    <location>
        <position position="1"/>
    </location>
</feature>
<reference evidence="3 4" key="1">
    <citation type="journal article" date="2020" name="Nat. Food">
        <title>A phased Vanilla planifolia genome enables genetic improvement of flavour and production.</title>
        <authorList>
            <person name="Hasing T."/>
            <person name="Tang H."/>
            <person name="Brym M."/>
            <person name="Khazi F."/>
            <person name="Huang T."/>
            <person name="Chambers A.H."/>
        </authorList>
    </citation>
    <scope>NUCLEOTIDE SEQUENCE [LARGE SCALE GENOMIC DNA]</scope>
    <source>
        <tissue evidence="1">Leaf</tissue>
    </source>
</reference>